<dbReference type="RefSeq" id="WP_343775215.1">
    <property type="nucleotide sequence ID" value="NZ_BAAADV010000007.1"/>
</dbReference>
<name>A0AAV3TCR9_9EURY</name>
<dbReference type="EMBL" id="BAAADV010000007">
    <property type="protein sequence ID" value="GAA0680994.1"/>
    <property type="molecule type" value="Genomic_DNA"/>
</dbReference>
<dbReference type="AlphaFoldDB" id="A0AAV3TCR9"/>
<gene>
    <name evidence="4" type="ORF">GCM10009020_32450</name>
</gene>
<keyword evidence="2" id="KW-0812">Transmembrane</keyword>
<proteinExistence type="predicted"/>
<reference evidence="4 5" key="1">
    <citation type="journal article" date="2019" name="Int. J. Syst. Evol. Microbiol.">
        <title>The Global Catalogue of Microorganisms (GCM) 10K type strain sequencing project: providing services to taxonomists for standard genome sequencing and annotation.</title>
        <authorList>
            <consortium name="The Broad Institute Genomics Platform"/>
            <consortium name="The Broad Institute Genome Sequencing Center for Infectious Disease"/>
            <person name="Wu L."/>
            <person name="Ma J."/>
        </authorList>
    </citation>
    <scope>NUCLEOTIDE SEQUENCE [LARGE SCALE GENOMIC DNA]</scope>
    <source>
        <strain evidence="4 5">JCM 16328</strain>
    </source>
</reference>
<feature type="region of interest" description="Disordered" evidence="1">
    <location>
        <begin position="1"/>
        <end position="57"/>
    </location>
</feature>
<feature type="compositionally biased region" description="Basic and acidic residues" evidence="1">
    <location>
        <begin position="1"/>
        <end position="16"/>
    </location>
</feature>
<evidence type="ECO:0000313" key="4">
    <source>
        <dbReference type="EMBL" id="GAA0680994.1"/>
    </source>
</evidence>
<evidence type="ECO:0000313" key="5">
    <source>
        <dbReference type="Proteomes" id="UP001500420"/>
    </source>
</evidence>
<feature type="transmembrane region" description="Helical" evidence="2">
    <location>
        <begin position="184"/>
        <end position="207"/>
    </location>
</feature>
<evidence type="ECO:0000259" key="3">
    <source>
        <dbReference type="Pfam" id="PF24003"/>
    </source>
</evidence>
<comment type="caution">
    <text evidence="4">The sequence shown here is derived from an EMBL/GenBank/DDBJ whole genome shotgun (WGS) entry which is preliminary data.</text>
</comment>
<sequence length="294" mass="32197">MSESSDERVGDDRPETESDAVDPEESEPDAADPEESEGQSVEELRAQVERKYDFDDFGPADMAEMSVDEWEAAFDDESWVTGEELISRIEQDLQRRVTEREVFAVIERVRDGEDELLLAYSDADYALIYPDGTVEGTGTVLRDVKPTVALCSMPEYEPDPAPEGDFLLPHPDEVPEQSDERGNLMLQFVAAAQLLAGLGLLGASVYYVAVGGAQPGTSMITGVAGLGFLGIAVFLFVTVANARLSDRFRAEEYRERLRSVGLEDGERPDFLPIDASGDADAVLELAETGDERSE</sequence>
<keyword evidence="2" id="KW-0472">Membrane</keyword>
<feature type="transmembrane region" description="Helical" evidence="2">
    <location>
        <begin position="219"/>
        <end position="240"/>
    </location>
</feature>
<accession>A0AAV3TCR9</accession>
<evidence type="ECO:0000256" key="2">
    <source>
        <dbReference type="SAM" id="Phobius"/>
    </source>
</evidence>
<protein>
    <recommendedName>
        <fullName evidence="3">DUF7319 domain-containing protein</fullName>
    </recommendedName>
</protein>
<organism evidence="4 5">
    <name type="scientific">Natronoarchaeum mannanilyticum</name>
    <dbReference type="NCBI Taxonomy" id="926360"/>
    <lineage>
        <taxon>Archaea</taxon>
        <taxon>Methanobacteriati</taxon>
        <taxon>Methanobacteriota</taxon>
        <taxon>Stenosarchaea group</taxon>
        <taxon>Halobacteria</taxon>
        <taxon>Halobacteriales</taxon>
        <taxon>Natronoarchaeaceae</taxon>
    </lineage>
</organism>
<dbReference type="Pfam" id="PF24003">
    <property type="entry name" value="DUF7319"/>
    <property type="match status" value="1"/>
</dbReference>
<feature type="domain" description="DUF7319" evidence="3">
    <location>
        <begin position="65"/>
        <end position="274"/>
    </location>
</feature>
<keyword evidence="5" id="KW-1185">Reference proteome</keyword>
<keyword evidence="2" id="KW-1133">Transmembrane helix</keyword>
<feature type="compositionally biased region" description="Basic and acidic residues" evidence="1">
    <location>
        <begin position="42"/>
        <end position="54"/>
    </location>
</feature>
<feature type="compositionally biased region" description="Acidic residues" evidence="1">
    <location>
        <begin position="17"/>
        <end position="37"/>
    </location>
</feature>
<evidence type="ECO:0000256" key="1">
    <source>
        <dbReference type="SAM" id="MobiDB-lite"/>
    </source>
</evidence>
<dbReference type="InterPro" id="IPR055743">
    <property type="entry name" value="DUF7319"/>
</dbReference>
<dbReference type="Proteomes" id="UP001500420">
    <property type="component" value="Unassembled WGS sequence"/>
</dbReference>